<gene>
    <name evidence="2" type="ORF">SAMN05216417_10623</name>
</gene>
<keyword evidence="1" id="KW-0812">Transmembrane</keyword>
<protein>
    <submittedName>
        <fullName evidence="2">Uncharacterized protein</fullName>
    </submittedName>
</protein>
<feature type="transmembrane region" description="Helical" evidence="1">
    <location>
        <begin position="34"/>
        <end position="51"/>
    </location>
</feature>
<sequence>MTWEEETLEFTESRRPRLILHEELIMSFDTRLKYLRIALNLFGIFFLVVLGP</sequence>
<dbReference type="AlphaFoldDB" id="A0A1I7GW07"/>
<reference evidence="2 3" key="1">
    <citation type="submission" date="2016-10" db="EMBL/GenBank/DDBJ databases">
        <authorList>
            <person name="de Groot N.N."/>
        </authorList>
    </citation>
    <scope>NUCLEOTIDE SEQUENCE [LARGE SCALE GENOMIC DNA]</scope>
    <source>
        <strain evidence="2 3">Nl14</strain>
    </source>
</reference>
<evidence type="ECO:0000313" key="2">
    <source>
        <dbReference type="EMBL" id="SFU52633.1"/>
    </source>
</evidence>
<proteinExistence type="predicted"/>
<keyword evidence="1" id="KW-0472">Membrane</keyword>
<keyword evidence="1" id="KW-1133">Transmembrane helix</keyword>
<dbReference type="EMBL" id="FPBZ01000006">
    <property type="protein sequence ID" value="SFU52633.1"/>
    <property type="molecule type" value="Genomic_DNA"/>
</dbReference>
<name>A0A1I7GW07_9PROT</name>
<organism evidence="2 3">
    <name type="scientific">Nitrosospira multiformis</name>
    <dbReference type="NCBI Taxonomy" id="1231"/>
    <lineage>
        <taxon>Bacteria</taxon>
        <taxon>Pseudomonadati</taxon>
        <taxon>Pseudomonadota</taxon>
        <taxon>Betaproteobacteria</taxon>
        <taxon>Nitrosomonadales</taxon>
        <taxon>Nitrosomonadaceae</taxon>
        <taxon>Nitrosospira</taxon>
    </lineage>
</organism>
<accession>A0A1I7GW07</accession>
<evidence type="ECO:0000256" key="1">
    <source>
        <dbReference type="SAM" id="Phobius"/>
    </source>
</evidence>
<evidence type="ECO:0000313" key="3">
    <source>
        <dbReference type="Proteomes" id="UP000182649"/>
    </source>
</evidence>
<dbReference type="Proteomes" id="UP000182649">
    <property type="component" value="Unassembled WGS sequence"/>
</dbReference>